<dbReference type="AlphaFoldDB" id="A0A8J5MQV2"/>
<gene>
    <name evidence="2" type="ORF">Hamer_G001801</name>
</gene>
<name>A0A8J5MQV2_HOMAM</name>
<feature type="region of interest" description="Disordered" evidence="1">
    <location>
        <begin position="1"/>
        <end position="45"/>
    </location>
</feature>
<evidence type="ECO:0000313" key="3">
    <source>
        <dbReference type="Proteomes" id="UP000747542"/>
    </source>
</evidence>
<proteinExistence type="predicted"/>
<dbReference type="Proteomes" id="UP000747542">
    <property type="component" value="Unassembled WGS sequence"/>
</dbReference>
<protein>
    <submittedName>
        <fullName evidence="2">Uncharacterized protein</fullName>
    </submittedName>
</protein>
<dbReference type="EMBL" id="JAHLQT010031306">
    <property type="protein sequence ID" value="KAG7160523.1"/>
    <property type="molecule type" value="Genomic_DNA"/>
</dbReference>
<sequence length="120" mass="13373">MMANPEEVPRRRFRRGGRGRGRGGRYNGTPETRTSETQTQVAAEGQKASVPIGCFNLQIFQINTVLANFFCQELEHWTSNLSKSLLANAFACAFQPEASAEPTNEIAEVEEEQHEAQTEV</sequence>
<comment type="caution">
    <text evidence="2">The sequence shown here is derived from an EMBL/GenBank/DDBJ whole genome shotgun (WGS) entry which is preliminary data.</text>
</comment>
<evidence type="ECO:0000256" key="1">
    <source>
        <dbReference type="SAM" id="MobiDB-lite"/>
    </source>
</evidence>
<feature type="compositionally biased region" description="Polar residues" evidence="1">
    <location>
        <begin position="29"/>
        <end position="41"/>
    </location>
</feature>
<organism evidence="2 3">
    <name type="scientific">Homarus americanus</name>
    <name type="common">American lobster</name>
    <dbReference type="NCBI Taxonomy" id="6706"/>
    <lineage>
        <taxon>Eukaryota</taxon>
        <taxon>Metazoa</taxon>
        <taxon>Ecdysozoa</taxon>
        <taxon>Arthropoda</taxon>
        <taxon>Crustacea</taxon>
        <taxon>Multicrustacea</taxon>
        <taxon>Malacostraca</taxon>
        <taxon>Eumalacostraca</taxon>
        <taxon>Eucarida</taxon>
        <taxon>Decapoda</taxon>
        <taxon>Pleocyemata</taxon>
        <taxon>Astacidea</taxon>
        <taxon>Nephropoidea</taxon>
        <taxon>Nephropidae</taxon>
        <taxon>Homarus</taxon>
    </lineage>
</organism>
<feature type="compositionally biased region" description="Basic residues" evidence="1">
    <location>
        <begin position="11"/>
        <end position="23"/>
    </location>
</feature>
<accession>A0A8J5MQV2</accession>
<feature type="non-terminal residue" evidence="2">
    <location>
        <position position="120"/>
    </location>
</feature>
<keyword evidence="3" id="KW-1185">Reference proteome</keyword>
<feature type="region of interest" description="Disordered" evidence="1">
    <location>
        <begin position="101"/>
        <end position="120"/>
    </location>
</feature>
<reference evidence="2" key="1">
    <citation type="journal article" date="2021" name="Sci. Adv.">
        <title>The American lobster genome reveals insights on longevity, neural, and immune adaptations.</title>
        <authorList>
            <person name="Polinski J.M."/>
            <person name="Zimin A.V."/>
            <person name="Clark K.F."/>
            <person name="Kohn A.B."/>
            <person name="Sadowski N."/>
            <person name="Timp W."/>
            <person name="Ptitsyn A."/>
            <person name="Khanna P."/>
            <person name="Romanova D.Y."/>
            <person name="Williams P."/>
            <person name="Greenwood S.J."/>
            <person name="Moroz L.L."/>
            <person name="Walt D.R."/>
            <person name="Bodnar A.G."/>
        </authorList>
    </citation>
    <scope>NUCLEOTIDE SEQUENCE</scope>
    <source>
        <strain evidence="2">GMGI-L3</strain>
    </source>
</reference>
<evidence type="ECO:0000313" key="2">
    <source>
        <dbReference type="EMBL" id="KAG7160523.1"/>
    </source>
</evidence>